<accession>A0A392TYX8</accession>
<comment type="caution">
    <text evidence="2">The sequence shown here is derived from an EMBL/GenBank/DDBJ whole genome shotgun (WGS) entry which is preliminary data.</text>
</comment>
<dbReference type="GO" id="GO:0003676">
    <property type="term" value="F:nucleic acid binding"/>
    <property type="evidence" value="ECO:0007669"/>
    <property type="project" value="InterPro"/>
</dbReference>
<name>A0A392TYX8_9FABA</name>
<dbReference type="AlphaFoldDB" id="A0A392TYX8"/>
<feature type="domain" description="RNase H type-1" evidence="1">
    <location>
        <begin position="13"/>
        <end position="60"/>
    </location>
</feature>
<feature type="non-terminal residue" evidence="2">
    <location>
        <position position="62"/>
    </location>
</feature>
<dbReference type="Pfam" id="PF13456">
    <property type="entry name" value="RVT_3"/>
    <property type="match status" value="1"/>
</dbReference>
<dbReference type="Proteomes" id="UP000265520">
    <property type="component" value="Unassembled WGS sequence"/>
</dbReference>
<dbReference type="EMBL" id="LXQA010679461">
    <property type="protein sequence ID" value="MCI65644.1"/>
    <property type="molecule type" value="Genomic_DNA"/>
</dbReference>
<dbReference type="InterPro" id="IPR002156">
    <property type="entry name" value="RNaseH_domain"/>
</dbReference>
<evidence type="ECO:0000313" key="3">
    <source>
        <dbReference type="Proteomes" id="UP000265520"/>
    </source>
</evidence>
<reference evidence="2 3" key="1">
    <citation type="journal article" date="2018" name="Front. Plant Sci.">
        <title>Red Clover (Trifolium pratense) and Zigzag Clover (T. medium) - A Picture of Genomic Similarities and Differences.</title>
        <authorList>
            <person name="Dluhosova J."/>
            <person name="Istvanek J."/>
            <person name="Nedelnik J."/>
            <person name="Repkova J."/>
        </authorList>
    </citation>
    <scope>NUCLEOTIDE SEQUENCE [LARGE SCALE GENOMIC DNA]</scope>
    <source>
        <strain evidence="3">cv. 10/8</strain>
        <tissue evidence="2">Leaf</tissue>
    </source>
</reference>
<keyword evidence="3" id="KW-1185">Reference proteome</keyword>
<sequence length="62" mass="6822">MAAGCWCRPIVPDSDVAEDMTLLLGMEFAKDLLFKDVEINLDSANVVAAFNSDNMQHNYLGT</sequence>
<protein>
    <recommendedName>
        <fullName evidence="1">RNase H type-1 domain-containing protein</fullName>
    </recommendedName>
</protein>
<dbReference type="GO" id="GO:0004523">
    <property type="term" value="F:RNA-DNA hybrid ribonuclease activity"/>
    <property type="evidence" value="ECO:0007669"/>
    <property type="project" value="InterPro"/>
</dbReference>
<proteinExistence type="predicted"/>
<evidence type="ECO:0000313" key="2">
    <source>
        <dbReference type="EMBL" id="MCI65644.1"/>
    </source>
</evidence>
<evidence type="ECO:0000259" key="1">
    <source>
        <dbReference type="Pfam" id="PF13456"/>
    </source>
</evidence>
<organism evidence="2 3">
    <name type="scientific">Trifolium medium</name>
    <dbReference type="NCBI Taxonomy" id="97028"/>
    <lineage>
        <taxon>Eukaryota</taxon>
        <taxon>Viridiplantae</taxon>
        <taxon>Streptophyta</taxon>
        <taxon>Embryophyta</taxon>
        <taxon>Tracheophyta</taxon>
        <taxon>Spermatophyta</taxon>
        <taxon>Magnoliopsida</taxon>
        <taxon>eudicotyledons</taxon>
        <taxon>Gunneridae</taxon>
        <taxon>Pentapetalae</taxon>
        <taxon>rosids</taxon>
        <taxon>fabids</taxon>
        <taxon>Fabales</taxon>
        <taxon>Fabaceae</taxon>
        <taxon>Papilionoideae</taxon>
        <taxon>50 kb inversion clade</taxon>
        <taxon>NPAAA clade</taxon>
        <taxon>Hologalegina</taxon>
        <taxon>IRL clade</taxon>
        <taxon>Trifolieae</taxon>
        <taxon>Trifolium</taxon>
    </lineage>
</organism>